<dbReference type="Proteomes" id="UP000238348">
    <property type="component" value="Chromosome"/>
</dbReference>
<sequence>MPELPLALIHEANRGNRELARKPGERRVLPAHHHVARALRRVLPAHHHVAPTAVRWPRAAACGSRRGGADG</sequence>
<dbReference type="RefSeq" id="WP_104977769.1">
    <property type="nucleotide sequence ID" value="NZ_CP012673.1"/>
</dbReference>
<evidence type="ECO:0000313" key="1">
    <source>
        <dbReference type="EMBL" id="AUX39878.1"/>
    </source>
</evidence>
<protein>
    <submittedName>
        <fullName evidence="1">Uncharacterized protein</fullName>
    </submittedName>
</protein>
<proteinExistence type="predicted"/>
<accession>A0A2L0EKT5</accession>
<dbReference type="EMBL" id="CP012673">
    <property type="protein sequence ID" value="AUX39878.1"/>
    <property type="molecule type" value="Genomic_DNA"/>
</dbReference>
<dbReference type="AlphaFoldDB" id="A0A2L0EKT5"/>
<gene>
    <name evidence="1" type="ORF">SOCE26_012730</name>
</gene>
<evidence type="ECO:0000313" key="2">
    <source>
        <dbReference type="Proteomes" id="UP000238348"/>
    </source>
</evidence>
<name>A0A2L0EKT5_SORCE</name>
<reference evidence="1 2" key="1">
    <citation type="submission" date="2015-09" db="EMBL/GenBank/DDBJ databases">
        <title>Sorangium comparison.</title>
        <authorList>
            <person name="Zaburannyi N."/>
            <person name="Bunk B."/>
            <person name="Overmann J."/>
            <person name="Mueller R."/>
        </authorList>
    </citation>
    <scope>NUCLEOTIDE SEQUENCE [LARGE SCALE GENOMIC DNA]</scope>
    <source>
        <strain evidence="1 2">So ce26</strain>
    </source>
</reference>
<organism evidence="1 2">
    <name type="scientific">Sorangium cellulosum</name>
    <name type="common">Polyangium cellulosum</name>
    <dbReference type="NCBI Taxonomy" id="56"/>
    <lineage>
        <taxon>Bacteria</taxon>
        <taxon>Pseudomonadati</taxon>
        <taxon>Myxococcota</taxon>
        <taxon>Polyangia</taxon>
        <taxon>Polyangiales</taxon>
        <taxon>Polyangiaceae</taxon>
        <taxon>Sorangium</taxon>
    </lineage>
</organism>